<dbReference type="SUPFAM" id="SSF48452">
    <property type="entry name" value="TPR-like"/>
    <property type="match status" value="1"/>
</dbReference>
<dbReference type="NCBIfam" id="NF008755">
    <property type="entry name" value="PRK11788.1-3"/>
    <property type="match status" value="1"/>
</dbReference>
<feature type="binding site" evidence="4">
    <location>
        <position position="356"/>
    </location>
    <ligand>
        <name>Fe cation</name>
        <dbReference type="ChEBI" id="CHEBI:24875"/>
    </ligand>
</feature>
<dbReference type="RefSeq" id="WP_187595846.1">
    <property type="nucleotide sequence ID" value="NZ_CP060714.1"/>
</dbReference>
<evidence type="ECO:0000256" key="7">
    <source>
        <dbReference type="SAM" id="Phobius"/>
    </source>
</evidence>
<comment type="subcellular location">
    <subcellularLocation>
        <location evidence="4">Cell inner membrane</location>
        <topology evidence="4">Single-pass membrane protein</topology>
        <orientation evidence="4">Cytoplasmic side</orientation>
    </subcellularLocation>
</comment>
<evidence type="ECO:0000256" key="3">
    <source>
        <dbReference type="ARBA" id="ARBA00022803"/>
    </source>
</evidence>
<sequence length="384" mass="43718">MEFDLSWILLGLPVAFVLGWLASRFDLRQLRDENRRAPKAYFKGLNYLLNEQQDQAIDAFIEAVQNDPDTTELHFALGNLFRRRGEYNRAVRVHEHLLSRGDLGRADRDRAQHALALDFLKAGLLDHAEDALRRLEGTPFEAQARVALLAIYERSRDWPQAMAITQKMQEAHQGDFSARQAHFLCEQALAKSAHGDTEGARAMFEQAVKTAPQAARARIELARLKQRAGHAREALDTLLELADVAPVWLPLAVPLMVELSLATGQGEKVFTLLRQRYDVMPSLDLLDGIVALDTALGHDSSPREWYVRHLEHEPSLVAAAKWLHDEKLEHEQFHPQVQRSLDQAAKPLTRYRCAACGFEARQHFWQCPGCQTWDSYPARRVEEL</sequence>
<feature type="binding site" evidence="4">
    <location>
        <position position="370"/>
    </location>
    <ligand>
        <name>Fe cation</name>
        <dbReference type="ChEBI" id="CHEBI:24875"/>
    </ligand>
</feature>
<dbReference type="PROSITE" id="PS50005">
    <property type="entry name" value="TPR"/>
    <property type="match status" value="1"/>
</dbReference>
<organism evidence="9 10">
    <name type="scientific">Diaphorobacter ruginosibacter</name>
    <dbReference type="NCBI Taxonomy" id="1715720"/>
    <lineage>
        <taxon>Bacteria</taxon>
        <taxon>Pseudomonadati</taxon>
        <taxon>Pseudomonadota</taxon>
        <taxon>Betaproteobacteria</taxon>
        <taxon>Burkholderiales</taxon>
        <taxon>Comamonadaceae</taxon>
        <taxon>Diaphorobacter</taxon>
    </lineage>
</organism>
<evidence type="ECO:0000256" key="2">
    <source>
        <dbReference type="ARBA" id="ARBA00022737"/>
    </source>
</evidence>
<keyword evidence="4" id="KW-0408">Iron</keyword>
<dbReference type="InterPro" id="IPR019734">
    <property type="entry name" value="TPR_rpt"/>
</dbReference>
<evidence type="ECO:0000313" key="9">
    <source>
        <dbReference type="EMBL" id="QNN55573.1"/>
    </source>
</evidence>
<dbReference type="KEGG" id="drg:H9K76_13020"/>
<dbReference type="GO" id="GO:0046890">
    <property type="term" value="P:regulation of lipid biosynthetic process"/>
    <property type="evidence" value="ECO:0007669"/>
    <property type="project" value="UniProtKB-UniRule"/>
</dbReference>
<keyword evidence="6" id="KW-0175">Coiled coil</keyword>
<keyword evidence="4 7" id="KW-0472">Membrane</keyword>
<feature type="binding site" evidence="4">
    <location>
        <position position="367"/>
    </location>
    <ligand>
        <name>Fe cation</name>
        <dbReference type="ChEBI" id="CHEBI:24875"/>
    </ligand>
</feature>
<feature type="topological domain" description="Cytoplasmic" evidence="4">
    <location>
        <begin position="24"/>
        <end position="384"/>
    </location>
</feature>
<dbReference type="PANTHER" id="PTHR45586">
    <property type="entry name" value="TPR REPEAT-CONTAINING PROTEIN PA4667"/>
    <property type="match status" value="1"/>
</dbReference>
<gene>
    <name evidence="4 9" type="primary">lapB</name>
    <name evidence="9" type="ORF">H9K76_13020</name>
</gene>
<dbReference type="InterPro" id="IPR041166">
    <property type="entry name" value="Rubredoxin_2"/>
</dbReference>
<dbReference type="GO" id="GO:0005506">
    <property type="term" value="F:iron ion binding"/>
    <property type="evidence" value="ECO:0007669"/>
    <property type="project" value="UniProtKB-UniRule"/>
</dbReference>
<dbReference type="Proteomes" id="UP000515811">
    <property type="component" value="Chromosome"/>
</dbReference>
<evidence type="ECO:0000256" key="5">
    <source>
        <dbReference type="PROSITE-ProRule" id="PRU00339"/>
    </source>
</evidence>
<comment type="similarity">
    <text evidence="4">Belongs to the LapB family.</text>
</comment>
<protein>
    <recommendedName>
        <fullName evidence="4">Lipopolysaccharide assembly protein B</fullName>
    </recommendedName>
</protein>
<feature type="repeat" description="TPR" evidence="5">
    <location>
        <begin position="37"/>
        <end position="70"/>
    </location>
</feature>
<reference evidence="9 10" key="1">
    <citation type="submission" date="2020-08" db="EMBL/GenBank/DDBJ databases">
        <title>Genome sequence of Diaphorobacter ruginosibacter DSM 27467T.</title>
        <authorList>
            <person name="Hyun D.-W."/>
            <person name="Bae J.-W."/>
        </authorList>
    </citation>
    <scope>NUCLEOTIDE SEQUENCE [LARGE SCALE GENOMIC DNA]</scope>
    <source>
        <strain evidence="9 10">DSM 27467</strain>
    </source>
</reference>
<proteinExistence type="inferred from homology"/>
<keyword evidence="4 7" id="KW-0812">Transmembrane</keyword>
<evidence type="ECO:0000259" key="8">
    <source>
        <dbReference type="Pfam" id="PF18073"/>
    </source>
</evidence>
<dbReference type="SMART" id="SM00028">
    <property type="entry name" value="TPR"/>
    <property type="match status" value="3"/>
</dbReference>
<comment type="function">
    <text evidence="4">Modulates cellular lipopolysaccharide (LPS) levels by regulating LpxC, which is involved in lipid A biosynthesis. May act by modulating the proteolytic activity of FtsH towards LpxC. May also coordinate assembly of proteins involved in LPS synthesis at the plasma membrane.</text>
</comment>
<dbReference type="Pfam" id="PF13432">
    <property type="entry name" value="TPR_16"/>
    <property type="match status" value="1"/>
</dbReference>
<keyword evidence="10" id="KW-1185">Reference proteome</keyword>
<evidence type="ECO:0000256" key="6">
    <source>
        <dbReference type="SAM" id="Coils"/>
    </source>
</evidence>
<keyword evidence="3 4" id="KW-0802">TPR repeat</keyword>
<keyword evidence="4" id="KW-0997">Cell inner membrane</keyword>
<dbReference type="PANTHER" id="PTHR45586:SF1">
    <property type="entry name" value="LIPOPOLYSACCHARIDE ASSEMBLY PROTEIN B"/>
    <property type="match status" value="1"/>
</dbReference>
<name>A0A7G9RIZ8_9BURK</name>
<dbReference type="EMBL" id="CP060714">
    <property type="protein sequence ID" value="QNN55573.1"/>
    <property type="molecule type" value="Genomic_DNA"/>
</dbReference>
<feature type="transmembrane region" description="Helical" evidence="7">
    <location>
        <begin position="6"/>
        <end position="27"/>
    </location>
</feature>
<keyword evidence="1 4" id="KW-0479">Metal-binding</keyword>
<feature type="domain" description="LapB rubredoxin metal binding" evidence="8">
    <location>
        <begin position="351"/>
        <end position="375"/>
    </location>
</feature>
<dbReference type="InterPro" id="IPR051012">
    <property type="entry name" value="CellSynth/LPSAsmb/PSIAsmb"/>
</dbReference>
<dbReference type="AlphaFoldDB" id="A0A7G9RIZ8"/>
<keyword evidence="4 7" id="KW-1133">Transmembrane helix</keyword>
<keyword evidence="4" id="KW-1003">Cell membrane</keyword>
<feature type="binding site" evidence="4">
    <location>
        <position position="353"/>
    </location>
    <ligand>
        <name>Fe cation</name>
        <dbReference type="ChEBI" id="CHEBI:24875"/>
    </ligand>
</feature>
<feature type="coiled-coil region" evidence="6">
    <location>
        <begin position="214"/>
        <end position="241"/>
    </location>
</feature>
<evidence type="ECO:0000256" key="1">
    <source>
        <dbReference type="ARBA" id="ARBA00022723"/>
    </source>
</evidence>
<dbReference type="InterPro" id="IPR030865">
    <property type="entry name" value="LapB"/>
</dbReference>
<dbReference type="GO" id="GO:0009898">
    <property type="term" value="C:cytoplasmic side of plasma membrane"/>
    <property type="evidence" value="ECO:0007669"/>
    <property type="project" value="UniProtKB-UniRule"/>
</dbReference>
<keyword evidence="2 4" id="KW-0677">Repeat</keyword>
<evidence type="ECO:0000313" key="10">
    <source>
        <dbReference type="Proteomes" id="UP000515811"/>
    </source>
</evidence>
<evidence type="ECO:0000256" key="4">
    <source>
        <dbReference type="HAMAP-Rule" id="MF_00994"/>
    </source>
</evidence>
<dbReference type="Gene3D" id="1.25.40.10">
    <property type="entry name" value="Tetratricopeptide repeat domain"/>
    <property type="match status" value="1"/>
</dbReference>
<dbReference type="HAMAP" id="MF_00994">
    <property type="entry name" value="LPS_assembly_LapB"/>
    <property type="match status" value="1"/>
</dbReference>
<dbReference type="Pfam" id="PF18073">
    <property type="entry name" value="Zn_ribbon_LapB"/>
    <property type="match status" value="1"/>
</dbReference>
<dbReference type="InterPro" id="IPR011990">
    <property type="entry name" value="TPR-like_helical_dom_sf"/>
</dbReference>
<dbReference type="Pfam" id="PF14559">
    <property type="entry name" value="TPR_19"/>
    <property type="match status" value="1"/>
</dbReference>
<dbReference type="GO" id="GO:0008653">
    <property type="term" value="P:lipopolysaccharide metabolic process"/>
    <property type="evidence" value="ECO:0007669"/>
    <property type="project" value="InterPro"/>
</dbReference>
<accession>A0A7G9RIZ8</accession>